<dbReference type="InterPro" id="IPR029056">
    <property type="entry name" value="Ribokinase-like"/>
</dbReference>
<dbReference type="RefSeq" id="WP_075058120.1">
    <property type="nucleotide sequence ID" value="NZ_CP012357.1"/>
</dbReference>
<dbReference type="KEGG" id="sll:SLITO_v1c03730"/>
<evidence type="ECO:0000313" key="9">
    <source>
        <dbReference type="Proteomes" id="UP000067476"/>
    </source>
</evidence>
<evidence type="ECO:0000256" key="5">
    <source>
        <dbReference type="ARBA" id="ARBA00022840"/>
    </source>
</evidence>
<evidence type="ECO:0000313" key="8">
    <source>
        <dbReference type="EMBL" id="AKX34026.1"/>
    </source>
</evidence>
<evidence type="ECO:0000256" key="2">
    <source>
        <dbReference type="ARBA" id="ARBA00022679"/>
    </source>
</evidence>
<dbReference type="PROSITE" id="PS00584">
    <property type="entry name" value="PFKB_KINASES_2"/>
    <property type="match status" value="1"/>
</dbReference>
<dbReference type="PIRSF" id="PIRSF000535">
    <property type="entry name" value="1PFK/6PFK/LacC"/>
    <property type="match status" value="1"/>
</dbReference>
<dbReference type="OrthoDB" id="9801219at2"/>
<dbReference type="CDD" id="cd01164">
    <property type="entry name" value="FruK_PfkB_like"/>
    <property type="match status" value="1"/>
</dbReference>
<keyword evidence="2 6" id="KW-0808">Transferase</keyword>
<dbReference type="Proteomes" id="UP000067476">
    <property type="component" value="Chromosome"/>
</dbReference>
<dbReference type="PANTHER" id="PTHR46566">
    <property type="entry name" value="1-PHOSPHOFRUCTOKINASE-RELATED"/>
    <property type="match status" value="1"/>
</dbReference>
<evidence type="ECO:0000256" key="1">
    <source>
        <dbReference type="ARBA" id="ARBA00010688"/>
    </source>
</evidence>
<evidence type="ECO:0000259" key="7">
    <source>
        <dbReference type="Pfam" id="PF00294"/>
    </source>
</evidence>
<dbReference type="STRING" id="216942.SLITO_v1c03730"/>
<comment type="similarity">
    <text evidence="1">Belongs to the carbohydrate kinase PfkB family.</text>
</comment>
<dbReference type="SUPFAM" id="SSF53613">
    <property type="entry name" value="Ribokinase-like"/>
    <property type="match status" value="1"/>
</dbReference>
<dbReference type="Gene3D" id="3.40.1190.20">
    <property type="match status" value="1"/>
</dbReference>
<dbReference type="InterPro" id="IPR011611">
    <property type="entry name" value="PfkB_dom"/>
</dbReference>
<accession>A0A0K1W1G7</accession>
<keyword evidence="9" id="KW-1185">Reference proteome</keyword>
<keyword evidence="4 8" id="KW-0418">Kinase</keyword>
<dbReference type="Pfam" id="PF00294">
    <property type="entry name" value="PfkB"/>
    <property type="match status" value="1"/>
</dbReference>
<name>A0A0K1W1G7_9MOLU</name>
<reference evidence="8 9" key="1">
    <citation type="journal article" date="2015" name="Genome Announc.">
        <title>Complete Genome Sequence of Spiroplasma litorale TN-1T (DSM 21781), a Bacterium Isolated from a Green-Eyed Horsefly (Tabanus nigrovittatus).</title>
        <authorList>
            <person name="Lo W.S."/>
            <person name="Lai Y.C."/>
            <person name="Lien Y.W."/>
            <person name="Wang T.H."/>
            <person name="Kuo C.H."/>
        </authorList>
    </citation>
    <scope>NUCLEOTIDE SEQUENCE [LARGE SCALE GENOMIC DNA]</scope>
    <source>
        <strain evidence="8 9">TN-1</strain>
    </source>
</reference>
<gene>
    <name evidence="8" type="primary">fruK</name>
    <name evidence="8" type="ORF">SLITO_v1c03730</name>
</gene>
<organism evidence="8 9">
    <name type="scientific">Spiroplasma litorale</name>
    <dbReference type="NCBI Taxonomy" id="216942"/>
    <lineage>
        <taxon>Bacteria</taxon>
        <taxon>Bacillati</taxon>
        <taxon>Mycoplasmatota</taxon>
        <taxon>Mollicutes</taxon>
        <taxon>Entomoplasmatales</taxon>
        <taxon>Spiroplasmataceae</taxon>
        <taxon>Spiroplasma</taxon>
    </lineage>
</organism>
<dbReference type="EMBL" id="CP012357">
    <property type="protein sequence ID" value="AKX34026.1"/>
    <property type="molecule type" value="Genomic_DNA"/>
</dbReference>
<dbReference type="GO" id="GO:0005524">
    <property type="term" value="F:ATP binding"/>
    <property type="evidence" value="ECO:0007669"/>
    <property type="project" value="UniProtKB-KW"/>
</dbReference>
<dbReference type="PANTHER" id="PTHR46566:SF1">
    <property type="entry name" value="1-PHOSPHOFRUCTOKINASE"/>
    <property type="match status" value="1"/>
</dbReference>
<dbReference type="NCBIfam" id="TIGR03168">
    <property type="entry name" value="1-PFK"/>
    <property type="match status" value="1"/>
</dbReference>
<keyword evidence="5" id="KW-0067">ATP-binding</keyword>
<dbReference type="GO" id="GO:0005829">
    <property type="term" value="C:cytosol"/>
    <property type="evidence" value="ECO:0007669"/>
    <property type="project" value="TreeGrafter"/>
</dbReference>
<evidence type="ECO:0000256" key="3">
    <source>
        <dbReference type="ARBA" id="ARBA00022741"/>
    </source>
</evidence>
<dbReference type="AlphaFoldDB" id="A0A0K1W1G7"/>
<keyword evidence="3" id="KW-0547">Nucleotide-binding</keyword>
<sequence>MIYTITLNPAIDHIILVDKNINLGMTNYYSNDYDVIGGKGINAAIVLNNLEDNVEAIGILGKDNKDIFIKKFNEIGLKNNFFINEGSTRVNYKIKNLSINQETELNGMGFKTQESNLLNIKDYIKKNVSEKDIVIVTGSIAMGINDNIYKEIGEIVVNKKALLVCDCKNELLKNVLEVKPYIIKPNLEEICSTFNIEYKDNFSFDEIENLINKLKILGARNILLSMGSDGSMYFSEDNSVYKVGVAKGKLVNSVGAGDSMLAGFVYGINNNLDIENTLKYAASCGGATAFTEWLANKKEIIDLLEQISVTKIK</sequence>
<evidence type="ECO:0000256" key="6">
    <source>
        <dbReference type="PIRNR" id="PIRNR000535"/>
    </source>
</evidence>
<dbReference type="InterPro" id="IPR017583">
    <property type="entry name" value="Tagatose/fructose_Pkinase"/>
</dbReference>
<dbReference type="PATRIC" id="fig|216942.3.peg.376"/>
<dbReference type="GO" id="GO:0008443">
    <property type="term" value="F:phosphofructokinase activity"/>
    <property type="evidence" value="ECO:0007669"/>
    <property type="project" value="TreeGrafter"/>
</dbReference>
<dbReference type="InterPro" id="IPR002173">
    <property type="entry name" value="Carboh/pur_kinase_PfkB_CS"/>
</dbReference>
<proteinExistence type="inferred from homology"/>
<feature type="domain" description="Carbohydrate kinase PfkB" evidence="7">
    <location>
        <begin position="12"/>
        <end position="289"/>
    </location>
</feature>
<protein>
    <submittedName>
        <fullName evidence="8">1-phosphofructokinase</fullName>
    </submittedName>
</protein>
<evidence type="ECO:0000256" key="4">
    <source>
        <dbReference type="ARBA" id="ARBA00022777"/>
    </source>
</evidence>